<dbReference type="InterPro" id="IPR055259">
    <property type="entry name" value="YkvP/CgeB_Glyco_trans-like"/>
</dbReference>
<sequence length="328" mass="37751">MRIYYITSGYRRPIDMLDNAAMKALVSRNPETRFFLLNRSPIQHLIPEIEEFAPDLVLTLCGPKSHLPVDLIHRIRRMGIQTAVWFTDDPYAIDNASLVAAAYDVVFTIDSGCIPFYERMGCKRVFHLPLGTDPDVFRPFVTHPTYQSDVCFVGTGYQNRITFMEEMLRHVNRDVKVQLIGHFWESLNISDGCMPNIRKKWVNTSETVRYYNGAKVVLNIHRSHDDAFLDKNKTGVPGYSINNRTFDIAACNAFQLIDYRPDLDQCYTLGEEIISFSSPKECADLIHASVYDPSTQTEIAQKAYDRTLQNHTFTNRLDQMLTYLTSHE</sequence>
<dbReference type="RefSeq" id="WP_078497524.1">
    <property type="nucleotide sequence ID" value="NZ_MSZX01000002.1"/>
</dbReference>
<dbReference type="Proteomes" id="UP000190188">
    <property type="component" value="Unassembled WGS sequence"/>
</dbReference>
<dbReference type="EMBL" id="MSZX01000002">
    <property type="protein sequence ID" value="OPA80175.1"/>
    <property type="molecule type" value="Genomic_DNA"/>
</dbReference>
<organism evidence="2 3">
    <name type="scientific">Paenibacillus selenitireducens</name>
    <dbReference type="NCBI Taxonomy" id="1324314"/>
    <lineage>
        <taxon>Bacteria</taxon>
        <taxon>Bacillati</taxon>
        <taxon>Bacillota</taxon>
        <taxon>Bacilli</taxon>
        <taxon>Bacillales</taxon>
        <taxon>Paenibacillaceae</taxon>
        <taxon>Paenibacillus</taxon>
    </lineage>
</organism>
<accession>A0A1T2XK22</accession>
<keyword evidence="3" id="KW-1185">Reference proteome</keyword>
<evidence type="ECO:0000259" key="1">
    <source>
        <dbReference type="Pfam" id="PF13524"/>
    </source>
</evidence>
<evidence type="ECO:0000313" key="3">
    <source>
        <dbReference type="Proteomes" id="UP000190188"/>
    </source>
</evidence>
<dbReference type="Pfam" id="PF13524">
    <property type="entry name" value="Glyco_trans_1_2"/>
    <property type="match status" value="1"/>
</dbReference>
<protein>
    <recommendedName>
        <fullName evidence="1">Spore protein YkvP/CgeB glycosyl transferase-like domain-containing protein</fullName>
    </recommendedName>
</protein>
<proteinExistence type="predicted"/>
<dbReference type="STRING" id="1324314.BVG16_05365"/>
<comment type="caution">
    <text evidence="2">The sequence shown here is derived from an EMBL/GenBank/DDBJ whole genome shotgun (WGS) entry which is preliminary data.</text>
</comment>
<evidence type="ECO:0000313" key="2">
    <source>
        <dbReference type="EMBL" id="OPA80175.1"/>
    </source>
</evidence>
<feature type="domain" description="Spore protein YkvP/CgeB glycosyl transferase-like" evidence="1">
    <location>
        <begin position="165"/>
        <end position="321"/>
    </location>
</feature>
<dbReference type="AlphaFoldDB" id="A0A1T2XK22"/>
<dbReference type="OrthoDB" id="110463at2"/>
<dbReference type="SUPFAM" id="SSF53756">
    <property type="entry name" value="UDP-Glycosyltransferase/glycogen phosphorylase"/>
    <property type="match status" value="1"/>
</dbReference>
<gene>
    <name evidence="2" type="ORF">BVG16_05365</name>
</gene>
<name>A0A1T2XK22_9BACL</name>
<reference evidence="2 3" key="1">
    <citation type="submission" date="2017-01" db="EMBL/GenBank/DDBJ databases">
        <title>Genome analysis of Paenibacillus selenitrireducens ES3-24.</title>
        <authorList>
            <person name="Xu D."/>
            <person name="Yao R."/>
            <person name="Zheng S."/>
        </authorList>
    </citation>
    <scope>NUCLEOTIDE SEQUENCE [LARGE SCALE GENOMIC DNA]</scope>
    <source>
        <strain evidence="2 3">ES3-24</strain>
    </source>
</reference>